<dbReference type="GO" id="GO:0006281">
    <property type="term" value="P:DNA repair"/>
    <property type="evidence" value="ECO:0007669"/>
    <property type="project" value="InterPro"/>
</dbReference>
<organism evidence="1 2">
    <name type="scientific">Agathobaculum faecis</name>
    <dbReference type="NCBI Taxonomy" id="2763013"/>
    <lineage>
        <taxon>Bacteria</taxon>
        <taxon>Bacillati</taxon>
        <taxon>Bacillota</taxon>
        <taxon>Clostridia</taxon>
        <taxon>Eubacteriales</taxon>
        <taxon>Butyricicoccaceae</taxon>
        <taxon>Agathobaculum</taxon>
    </lineage>
</organism>
<evidence type="ECO:0000313" key="1">
    <source>
        <dbReference type="EMBL" id="MBC5726785.1"/>
    </source>
</evidence>
<protein>
    <submittedName>
        <fullName evidence="1">Uncharacterized protein</fullName>
    </submittedName>
</protein>
<dbReference type="GO" id="GO:0006310">
    <property type="term" value="P:DNA recombination"/>
    <property type="evidence" value="ECO:0007669"/>
    <property type="project" value="InterPro"/>
</dbReference>
<dbReference type="GO" id="GO:0000287">
    <property type="term" value="F:magnesium ion binding"/>
    <property type="evidence" value="ECO:0007669"/>
    <property type="project" value="InterPro"/>
</dbReference>
<dbReference type="Gene3D" id="3.30.1330.70">
    <property type="entry name" value="Holliday junction resolvase RusA"/>
    <property type="match status" value="1"/>
</dbReference>
<gene>
    <name evidence="1" type="ORF">H8S45_15150</name>
</gene>
<dbReference type="InterPro" id="IPR036614">
    <property type="entry name" value="RusA-like_sf"/>
</dbReference>
<name>A0A923LWP2_9FIRM</name>
<proteinExistence type="predicted"/>
<sequence length="131" mass="15214">MRQGGAQVVKFTIRGTLPGLNELIEAERSHRQMGAKLKKQCEAVVLHAAGRLGKWRADGPVRMVYRWYEPNRRRDKDNISAFGRKVIQDALVRGKYLRNDGWKEIAGFEDVFEVDAKRPRIEVEIYEDWSN</sequence>
<dbReference type="EMBL" id="JACOPL010000029">
    <property type="protein sequence ID" value="MBC5726785.1"/>
    <property type="molecule type" value="Genomic_DNA"/>
</dbReference>
<dbReference type="Proteomes" id="UP000606499">
    <property type="component" value="Unassembled WGS sequence"/>
</dbReference>
<keyword evidence="2" id="KW-1185">Reference proteome</keyword>
<dbReference type="AlphaFoldDB" id="A0A923LWP2"/>
<accession>A0A923LWP2</accession>
<dbReference type="SUPFAM" id="SSF103084">
    <property type="entry name" value="Holliday junction resolvase RusA"/>
    <property type="match status" value="1"/>
</dbReference>
<reference evidence="1" key="1">
    <citation type="submission" date="2020-08" db="EMBL/GenBank/DDBJ databases">
        <title>Genome public.</title>
        <authorList>
            <person name="Liu C."/>
            <person name="Sun Q."/>
        </authorList>
    </citation>
    <scope>NUCLEOTIDE SEQUENCE</scope>
    <source>
        <strain evidence="1">NSJ-28</strain>
    </source>
</reference>
<evidence type="ECO:0000313" key="2">
    <source>
        <dbReference type="Proteomes" id="UP000606499"/>
    </source>
</evidence>
<comment type="caution">
    <text evidence="1">The sequence shown here is derived from an EMBL/GenBank/DDBJ whole genome shotgun (WGS) entry which is preliminary data.</text>
</comment>